<dbReference type="Gene3D" id="2.60.120.260">
    <property type="entry name" value="Galactose-binding domain-like"/>
    <property type="match status" value="2"/>
</dbReference>
<dbReference type="FunFam" id="1.10.510.10:FF:000554">
    <property type="entry name" value="Predicted protein"/>
    <property type="match status" value="1"/>
</dbReference>
<feature type="transmembrane region" description="Helical" evidence="13">
    <location>
        <begin position="793"/>
        <end position="812"/>
    </location>
</feature>
<dbReference type="Pfam" id="PF01404">
    <property type="entry name" value="Ephrin_lbd"/>
    <property type="match status" value="2"/>
</dbReference>
<evidence type="ECO:0000313" key="18">
    <source>
        <dbReference type="Proteomes" id="UP001159428"/>
    </source>
</evidence>
<dbReference type="PROSITE" id="PS51550">
    <property type="entry name" value="EPH_LBD"/>
    <property type="match status" value="2"/>
</dbReference>
<evidence type="ECO:0000259" key="14">
    <source>
        <dbReference type="PROSITE" id="PS50011"/>
    </source>
</evidence>
<keyword evidence="8 13" id="KW-1133">Transmembrane helix</keyword>
<dbReference type="InterPro" id="IPR036116">
    <property type="entry name" value="FN3_sf"/>
</dbReference>
<dbReference type="InterPro" id="IPR050449">
    <property type="entry name" value="Ephrin_rcpt_TKs"/>
</dbReference>
<evidence type="ECO:0000256" key="8">
    <source>
        <dbReference type="ARBA" id="ARBA00022989"/>
    </source>
</evidence>
<evidence type="ECO:0000256" key="4">
    <source>
        <dbReference type="ARBA" id="ARBA00022692"/>
    </source>
</evidence>
<keyword evidence="9 13" id="KW-0472">Membrane</keyword>
<dbReference type="GO" id="GO:0005886">
    <property type="term" value="C:plasma membrane"/>
    <property type="evidence" value="ECO:0007669"/>
    <property type="project" value="TreeGrafter"/>
</dbReference>
<feature type="binding site" evidence="12">
    <location>
        <position position="546"/>
    </location>
    <ligand>
        <name>ATP</name>
        <dbReference type="ChEBI" id="CHEBI:30616"/>
    </ligand>
</feature>
<dbReference type="SMART" id="SM00219">
    <property type="entry name" value="TyrKc"/>
    <property type="match status" value="1"/>
</dbReference>
<sequence>MTSDASGNPRYSGCAVSGQQPNTWLRSNLIRVPSKVKKVDVNLAYTTRNCTLLGGDSFCREYFDFYVHQSMNSSTPDPSRNNATYEKIAEITSPIFDINVRVAKTFCVEVKEKYIILAFHNQGSCSSIYSVTVSYYLCPEFTVVSGLVSLPQFTAPANNAKPVVGTCVTNAVYYQGNITVDCQSDGVWNIGSLKGRCVCREDMENNEGECKECPDGNFNDQNGFNCTVIPSGPQNVKVIFVNHSALELKWEPSAVTDDQTRVFYDVDCRKPCEGENDNKCIDRACGSDVIFIPRKDGLNVTHVIVGNLLPFINYTMKIYAKNRVSDLAKRKYGIEANFMEITVRTNRSVPGKPEVFVEQPETAVVVSWTIEDMNGVLKEYHVTYIREDDLSETQTLATKKMEAQFDLEAGKTYEFQVFAINDLGRGPAGVKTFTLREETDVTMYLKIIHGLVGLLVLCIVSFACYIIYNRWNRRRNANREKIPKTTETSVMIHEDVAMSFAAERQKVDPFRLDRDQITTVKVLGSGNFGQVSKAVYKPLNSEVAVKSLKGDAQKKDLQDMLTELDLMKTLRPHPHVIELIGYCIEKDPLLIVLEYLPYGDLLGYLRKSRGIEDTYNTGEKRPSSTLTDKELLSFAWMIADGMSYLSTMKIVHRDLAARNVLVGDNKVCKISDLGLARGLEGDIYTRKTKARLPAKWMPPESLLYGRSTTMSDVWSYGIVMWEVFTIGGSPYPGVKSREIAGLLQTGYRMPKPPHISQDLYSIMTKCWEEQPKKRPTFLWLCSAVKRLLDDYKVCLSIKYLTISIFLFRYIFYSIGRKNKANTATNFWFKLCLKKPFVRVWVSILQSKEKTKGHEQTYYSTCDISEDAYPQPNNWLTSDPIEVHRGVTAVYITLEYRTGNCSLRNGGKYCKEYFDLYVHQSGQSTQPDPLTNSASYDKIARTAPSALGIRVSQTFSVNVKEKYIVLAFHDQGSCSLLYSVAVKYYFCPETVHVGGLVNLPRTIAPANNSVPVVSSCTKNAVHEQGILRVNCQSDGGWNISSLKGNCICKEDMENVGGECKGMYNYSNIEVQC</sequence>
<dbReference type="EC" id="2.7.10.1" evidence="2"/>
<dbReference type="GO" id="GO:0005524">
    <property type="term" value="F:ATP binding"/>
    <property type="evidence" value="ECO:0007669"/>
    <property type="project" value="UniProtKB-UniRule"/>
</dbReference>
<keyword evidence="10" id="KW-0829">Tyrosine-protein kinase</keyword>
<keyword evidence="11" id="KW-0675">Receptor</keyword>
<dbReference type="Pfam" id="PF00041">
    <property type="entry name" value="fn3"/>
    <property type="match status" value="2"/>
</dbReference>
<dbReference type="PROSITE" id="PS50853">
    <property type="entry name" value="FN3"/>
    <property type="match status" value="2"/>
</dbReference>
<gene>
    <name evidence="17" type="ORF">PMEA_00016495</name>
</gene>
<keyword evidence="18" id="KW-1185">Reference proteome</keyword>
<evidence type="ECO:0000256" key="13">
    <source>
        <dbReference type="SAM" id="Phobius"/>
    </source>
</evidence>
<dbReference type="Proteomes" id="UP001159428">
    <property type="component" value="Unassembled WGS sequence"/>
</dbReference>
<evidence type="ECO:0000256" key="6">
    <source>
        <dbReference type="ARBA" id="ARBA00022777"/>
    </source>
</evidence>
<protein>
    <recommendedName>
        <fullName evidence="2">receptor protein-tyrosine kinase</fullName>
        <ecNumber evidence="2">2.7.10.1</ecNumber>
    </recommendedName>
</protein>
<feature type="transmembrane region" description="Helical" evidence="13">
    <location>
        <begin position="447"/>
        <end position="468"/>
    </location>
</feature>
<dbReference type="PROSITE" id="PS00107">
    <property type="entry name" value="PROTEIN_KINASE_ATP"/>
    <property type="match status" value="1"/>
</dbReference>
<evidence type="ECO:0000256" key="10">
    <source>
        <dbReference type="ARBA" id="ARBA00023137"/>
    </source>
</evidence>
<dbReference type="PRINTS" id="PR00109">
    <property type="entry name" value="TYRKINASE"/>
</dbReference>
<evidence type="ECO:0000313" key="17">
    <source>
        <dbReference type="EMBL" id="CAH3035809.1"/>
    </source>
</evidence>
<name>A0AAU9VTP6_9CNID</name>
<feature type="domain" description="Eph LBD" evidence="16">
    <location>
        <begin position="812"/>
        <end position="991"/>
    </location>
</feature>
<dbReference type="Gene3D" id="3.30.200.20">
    <property type="entry name" value="Phosphorylase Kinase, domain 1"/>
    <property type="match status" value="1"/>
</dbReference>
<dbReference type="PROSITE" id="PS50011">
    <property type="entry name" value="PROTEIN_KINASE_DOM"/>
    <property type="match status" value="1"/>
</dbReference>
<dbReference type="InterPro" id="IPR013783">
    <property type="entry name" value="Ig-like_fold"/>
</dbReference>
<proteinExistence type="predicted"/>
<keyword evidence="4 13" id="KW-0812">Transmembrane</keyword>
<dbReference type="InterPro" id="IPR003961">
    <property type="entry name" value="FN3_dom"/>
</dbReference>
<dbReference type="InterPro" id="IPR008266">
    <property type="entry name" value="Tyr_kinase_AS"/>
</dbReference>
<accession>A0AAU9VTP6</accession>
<dbReference type="PANTHER" id="PTHR46877:SF14">
    <property type="entry name" value="RECEPTOR PROTEIN-TYROSINE KINASE"/>
    <property type="match status" value="1"/>
</dbReference>
<dbReference type="InterPro" id="IPR020635">
    <property type="entry name" value="Tyr_kinase_cat_dom"/>
</dbReference>
<evidence type="ECO:0000256" key="1">
    <source>
        <dbReference type="ARBA" id="ARBA00004479"/>
    </source>
</evidence>
<evidence type="ECO:0000256" key="11">
    <source>
        <dbReference type="ARBA" id="ARBA00023170"/>
    </source>
</evidence>
<dbReference type="Gene3D" id="2.60.40.10">
    <property type="entry name" value="Immunoglobulins"/>
    <property type="match status" value="2"/>
</dbReference>
<reference evidence="17 18" key="1">
    <citation type="submission" date="2022-05" db="EMBL/GenBank/DDBJ databases">
        <authorList>
            <consortium name="Genoscope - CEA"/>
            <person name="William W."/>
        </authorList>
    </citation>
    <scope>NUCLEOTIDE SEQUENCE [LARGE SCALE GENOMIC DNA]</scope>
</reference>
<dbReference type="InterPro" id="IPR017441">
    <property type="entry name" value="Protein_kinase_ATP_BS"/>
</dbReference>
<organism evidence="17 18">
    <name type="scientific">Pocillopora meandrina</name>
    <dbReference type="NCBI Taxonomy" id="46732"/>
    <lineage>
        <taxon>Eukaryota</taxon>
        <taxon>Metazoa</taxon>
        <taxon>Cnidaria</taxon>
        <taxon>Anthozoa</taxon>
        <taxon>Hexacorallia</taxon>
        <taxon>Scleractinia</taxon>
        <taxon>Astrocoeniina</taxon>
        <taxon>Pocilloporidae</taxon>
        <taxon>Pocillopora</taxon>
    </lineage>
</organism>
<keyword evidence="3" id="KW-0808">Transferase</keyword>
<evidence type="ECO:0000256" key="12">
    <source>
        <dbReference type="PROSITE-ProRule" id="PRU10141"/>
    </source>
</evidence>
<dbReference type="PROSITE" id="PS00109">
    <property type="entry name" value="PROTEIN_KINASE_TYR"/>
    <property type="match status" value="1"/>
</dbReference>
<comment type="subcellular location">
    <subcellularLocation>
        <location evidence="1">Membrane</location>
        <topology evidence="1">Single-pass type I membrane protein</topology>
    </subcellularLocation>
</comment>
<comment type="caution">
    <text evidence="17">The sequence shown here is derived from an EMBL/GenBank/DDBJ whole genome shotgun (WGS) entry which is preliminary data.</text>
</comment>
<keyword evidence="7 12" id="KW-0067">ATP-binding</keyword>
<dbReference type="SUPFAM" id="SSF56112">
    <property type="entry name" value="Protein kinase-like (PK-like)"/>
    <property type="match status" value="1"/>
</dbReference>
<dbReference type="SMART" id="SM00615">
    <property type="entry name" value="EPH_lbd"/>
    <property type="match status" value="1"/>
</dbReference>
<dbReference type="SMART" id="SM00060">
    <property type="entry name" value="FN3"/>
    <property type="match status" value="2"/>
</dbReference>
<feature type="domain" description="Eph LBD" evidence="16">
    <location>
        <begin position="1"/>
        <end position="143"/>
    </location>
</feature>
<dbReference type="CDD" id="cd00063">
    <property type="entry name" value="FN3"/>
    <property type="match status" value="2"/>
</dbReference>
<evidence type="ECO:0000256" key="2">
    <source>
        <dbReference type="ARBA" id="ARBA00011902"/>
    </source>
</evidence>
<dbReference type="SUPFAM" id="SSF49265">
    <property type="entry name" value="Fibronectin type III"/>
    <property type="match status" value="1"/>
</dbReference>
<keyword evidence="6" id="KW-0418">Kinase</keyword>
<dbReference type="SUPFAM" id="SSF49785">
    <property type="entry name" value="Galactose-binding domain-like"/>
    <property type="match status" value="2"/>
</dbReference>
<evidence type="ECO:0000256" key="7">
    <source>
        <dbReference type="ARBA" id="ARBA00022840"/>
    </source>
</evidence>
<evidence type="ECO:0000259" key="15">
    <source>
        <dbReference type="PROSITE" id="PS50853"/>
    </source>
</evidence>
<dbReference type="EMBL" id="CALNXJ010000003">
    <property type="protein sequence ID" value="CAH3035809.1"/>
    <property type="molecule type" value="Genomic_DNA"/>
</dbReference>
<dbReference type="InterPro" id="IPR008979">
    <property type="entry name" value="Galactose-bd-like_sf"/>
</dbReference>
<dbReference type="CDD" id="cd00192">
    <property type="entry name" value="PTKc"/>
    <property type="match status" value="1"/>
</dbReference>
<evidence type="ECO:0000259" key="16">
    <source>
        <dbReference type="PROSITE" id="PS51550"/>
    </source>
</evidence>
<evidence type="ECO:0000256" key="3">
    <source>
        <dbReference type="ARBA" id="ARBA00022679"/>
    </source>
</evidence>
<dbReference type="Gene3D" id="2.60.40.1770">
    <property type="entry name" value="ephrin a2 ectodomain"/>
    <property type="match status" value="2"/>
</dbReference>
<dbReference type="InterPro" id="IPR011009">
    <property type="entry name" value="Kinase-like_dom_sf"/>
</dbReference>
<dbReference type="InterPro" id="IPR001090">
    <property type="entry name" value="Ephrin_rcpt_lig-bd_dom"/>
</dbReference>
<dbReference type="Gene3D" id="1.10.510.10">
    <property type="entry name" value="Transferase(Phosphotransferase) domain 1"/>
    <property type="match status" value="1"/>
</dbReference>
<feature type="domain" description="Fibronectin type-III" evidence="15">
    <location>
        <begin position="349"/>
        <end position="442"/>
    </location>
</feature>
<dbReference type="AlphaFoldDB" id="A0AAU9VTP6"/>
<keyword evidence="5 12" id="KW-0547">Nucleotide-binding</keyword>
<evidence type="ECO:0000256" key="9">
    <source>
        <dbReference type="ARBA" id="ARBA00023136"/>
    </source>
</evidence>
<dbReference type="Pfam" id="PF07714">
    <property type="entry name" value="PK_Tyr_Ser-Thr"/>
    <property type="match status" value="1"/>
</dbReference>
<evidence type="ECO:0000256" key="5">
    <source>
        <dbReference type="ARBA" id="ARBA00022741"/>
    </source>
</evidence>
<dbReference type="InterPro" id="IPR001245">
    <property type="entry name" value="Ser-Thr/Tyr_kinase_cat_dom"/>
</dbReference>
<dbReference type="GO" id="GO:0004714">
    <property type="term" value="F:transmembrane receptor protein tyrosine kinase activity"/>
    <property type="evidence" value="ECO:0007669"/>
    <property type="project" value="UniProtKB-EC"/>
</dbReference>
<feature type="domain" description="Protein kinase" evidence="14">
    <location>
        <begin position="517"/>
        <end position="788"/>
    </location>
</feature>
<feature type="domain" description="Fibronectin type-III" evidence="15">
    <location>
        <begin position="232"/>
        <end position="348"/>
    </location>
</feature>
<dbReference type="PANTHER" id="PTHR46877">
    <property type="entry name" value="EPH RECEPTOR A5"/>
    <property type="match status" value="1"/>
</dbReference>
<dbReference type="InterPro" id="IPR000719">
    <property type="entry name" value="Prot_kinase_dom"/>
</dbReference>